<keyword evidence="3 5" id="KW-1133">Transmembrane helix</keyword>
<evidence type="ECO:0000256" key="2">
    <source>
        <dbReference type="ARBA" id="ARBA00022692"/>
    </source>
</evidence>
<evidence type="ECO:0000313" key="8">
    <source>
        <dbReference type="Proteomes" id="UP001494588"/>
    </source>
</evidence>
<dbReference type="Proteomes" id="UP001494588">
    <property type="component" value="Unassembled WGS sequence"/>
</dbReference>
<feature type="transmembrane region" description="Helical" evidence="5">
    <location>
        <begin position="116"/>
        <end position="135"/>
    </location>
</feature>
<evidence type="ECO:0000256" key="1">
    <source>
        <dbReference type="ARBA" id="ARBA00004141"/>
    </source>
</evidence>
<gene>
    <name evidence="7" type="ORF">V4C55_37330</name>
</gene>
<keyword evidence="2 5" id="KW-0812">Transmembrane</keyword>
<organism evidence="7 8">
    <name type="scientific">Paraburkholderia sabiae</name>
    <dbReference type="NCBI Taxonomy" id="273251"/>
    <lineage>
        <taxon>Bacteria</taxon>
        <taxon>Pseudomonadati</taxon>
        <taxon>Pseudomonadota</taxon>
        <taxon>Betaproteobacteria</taxon>
        <taxon>Burkholderiales</taxon>
        <taxon>Burkholderiaceae</taxon>
        <taxon>Paraburkholderia</taxon>
    </lineage>
</organism>
<evidence type="ECO:0000259" key="6">
    <source>
        <dbReference type="Pfam" id="PF13515"/>
    </source>
</evidence>
<evidence type="ECO:0000256" key="5">
    <source>
        <dbReference type="SAM" id="Phobius"/>
    </source>
</evidence>
<name>A0ABU9QPH5_9BURK</name>
<evidence type="ECO:0000256" key="4">
    <source>
        <dbReference type="ARBA" id="ARBA00023136"/>
    </source>
</evidence>
<keyword evidence="4 5" id="KW-0472">Membrane</keyword>
<feature type="transmembrane region" description="Helical" evidence="5">
    <location>
        <begin position="43"/>
        <end position="65"/>
    </location>
</feature>
<proteinExistence type="predicted"/>
<keyword evidence="8" id="KW-1185">Reference proteome</keyword>
<dbReference type="EMBL" id="JAZHGC010000050">
    <property type="protein sequence ID" value="MEM5291397.1"/>
    <property type="molecule type" value="Genomic_DNA"/>
</dbReference>
<feature type="transmembrane region" description="Helical" evidence="5">
    <location>
        <begin position="77"/>
        <end position="104"/>
    </location>
</feature>
<dbReference type="InterPro" id="IPR049453">
    <property type="entry name" value="Memb_transporter_dom"/>
</dbReference>
<dbReference type="RefSeq" id="WP_342965422.1">
    <property type="nucleotide sequence ID" value="NZ_CAJHCS010000041.1"/>
</dbReference>
<evidence type="ECO:0000256" key="3">
    <source>
        <dbReference type="ARBA" id="ARBA00022989"/>
    </source>
</evidence>
<dbReference type="Pfam" id="PF13515">
    <property type="entry name" value="FUSC_2"/>
    <property type="match status" value="1"/>
</dbReference>
<protein>
    <submittedName>
        <fullName evidence="7">FUSC family protein</fullName>
    </submittedName>
</protein>
<accession>A0ABU9QPH5</accession>
<feature type="domain" description="Integral membrane bound transporter" evidence="6">
    <location>
        <begin position="9"/>
        <end position="128"/>
    </location>
</feature>
<reference evidence="7 8" key="1">
    <citation type="submission" date="2024-01" db="EMBL/GenBank/DDBJ databases">
        <title>The diversity of rhizobia nodulating Mimosa spp. in eleven states of Brazil covering several biomes is determined by host plant, location, and edaphic factors.</title>
        <authorList>
            <person name="Rouws L."/>
            <person name="Barauna A."/>
            <person name="Beukes C."/>
            <person name="De Faria S.M."/>
            <person name="Gross E."/>
            <person name="Dos Reis Junior F.B."/>
            <person name="Simon M."/>
            <person name="Maluk M."/>
            <person name="Odee D.W."/>
            <person name="Kenicer G."/>
            <person name="Young J.P.W."/>
            <person name="Reis V.M."/>
            <person name="Zilli J."/>
            <person name="James E.K."/>
        </authorList>
    </citation>
    <scope>NUCLEOTIDE SEQUENCE [LARGE SCALE GENOMIC DNA]</scope>
    <source>
        <strain evidence="7 8">JPY77</strain>
    </source>
</reference>
<comment type="subcellular location">
    <subcellularLocation>
        <location evidence="1">Membrane</location>
        <topology evidence="1">Multi-pass membrane protein</topology>
    </subcellularLocation>
</comment>
<evidence type="ECO:0000313" key="7">
    <source>
        <dbReference type="EMBL" id="MEM5291397.1"/>
    </source>
</evidence>
<comment type="caution">
    <text evidence="7">The sequence shown here is derived from an EMBL/GenBank/DDBJ whole genome shotgun (WGS) entry which is preliminary data.</text>
</comment>
<sequence length="332" mass="35059">MQSLFAAAIAYSLMQAIDATNVTWAVFASLFALQANVDRTLRVGVGQIVGAVGGSAVGVATLALFPTDGDTLSRLGLATFATSLASIFYPSTNYSIVVAAAVALEPSTGLTGALSRAIAIGLGSAVGIGVSIIVWPRFARSRAFDLMADLVDDCRDLLSTLSLQSSAVDGKSTDSIHARFLRRLIDARLSSGDARVRPHLKQGPTLYAVLDALETLWHGLVLLDRVMRSQRDALPERETLTPATNAILERADGYLQQVAAYLRGDTALPEGMGSTQPIGDACAALAKHIDAAHGAGHPHRSAEIHALSTLLFAFEQVSANLRKLATLLDQRE</sequence>